<comment type="function">
    <text evidence="11">Catalyzes the sequential decarboxylation of the four acetate side chains of uroporphyrinogen to form coproporphyrinogen and participates in the fifth step in the heme biosynthetic pathway. Isomer I or isomer III of uroporphyrinogen may serve as substrate, but only coproporphyrinogen III can ultimately be converted to heme. In vitro also decarboxylates pentacarboxylate porphyrinogen I.</text>
</comment>
<keyword evidence="10" id="KW-0627">Porphyrin biosynthesis</keyword>
<evidence type="ECO:0000256" key="14">
    <source>
        <dbReference type="SAM" id="MobiDB-lite"/>
    </source>
</evidence>
<evidence type="ECO:0000256" key="10">
    <source>
        <dbReference type="ARBA" id="ARBA00023244"/>
    </source>
</evidence>
<evidence type="ECO:0000256" key="12">
    <source>
        <dbReference type="ARBA" id="ARBA00047341"/>
    </source>
</evidence>
<dbReference type="PANTHER" id="PTHR21091">
    <property type="entry name" value="METHYLTETRAHYDROFOLATE:HOMOCYSTEINE METHYLTRANSFERASE RELATED"/>
    <property type="match status" value="1"/>
</dbReference>
<dbReference type="PANTHER" id="PTHR21091:SF169">
    <property type="entry name" value="UROPORPHYRINOGEN DECARBOXYLASE"/>
    <property type="match status" value="1"/>
</dbReference>
<dbReference type="InterPro" id="IPR006361">
    <property type="entry name" value="Uroporphyrinogen_deCO2ase_HemE"/>
</dbReference>
<organism evidence="17">
    <name type="scientific">Chromera velia CCMP2878</name>
    <dbReference type="NCBI Taxonomy" id="1169474"/>
    <lineage>
        <taxon>Eukaryota</taxon>
        <taxon>Sar</taxon>
        <taxon>Alveolata</taxon>
        <taxon>Colpodellida</taxon>
        <taxon>Chromeraceae</taxon>
        <taxon>Chromera</taxon>
    </lineage>
</organism>
<evidence type="ECO:0000259" key="16">
    <source>
        <dbReference type="Pfam" id="PF01208"/>
    </source>
</evidence>
<comment type="catalytic activity">
    <reaction evidence="13">
        <text>uroporphyrinogen III + 4 H(+) = coproporphyrinogen III + 4 CO2</text>
        <dbReference type="Rhea" id="RHEA:19865"/>
        <dbReference type="ChEBI" id="CHEBI:15378"/>
        <dbReference type="ChEBI" id="CHEBI:16526"/>
        <dbReference type="ChEBI" id="CHEBI:57308"/>
        <dbReference type="ChEBI" id="CHEBI:57309"/>
        <dbReference type="EC" id="4.1.1.37"/>
    </reaction>
    <physiologicalReaction direction="left-to-right" evidence="13">
        <dbReference type="Rhea" id="RHEA:19866"/>
    </physiologicalReaction>
</comment>
<sequence length="436" mass="48062">MGVMMRALGSLAVSLFLSSSSAFRLSVSSLPSPVSSQETKRAQGSQPRSCLSMSGTLKNDLMLRAARGETVERTPVWLFRQAGRHLPEYNEYKKQKGKNFLQLLNDPEDVAEVTLQPIRRYDVDAAILFSDILVVLQAFGFDVEMPGGRGITVPSPLADVEDFRRRFPSSDEVDVQMKLGHVLESVSLIKERLEGQVPLIGFSGAPWTLMFYLVGGSSKQNTDRGRQWLERHPEESRKIINGLTDVVIEYLSAQVERGADMLQVFEAMGDFLSPSQFEEFALPSLERIARELKKRHPQVPLLVFPRGACYAIATLQECGYDVVTLDTATDRMSARADLSRAARESGLGKPARVQGNFPVGLLQRRDGVSLEEDIERVRAEAERMLEQLGTQGLIANLGEGLTGKESPALVESLVNSLHSASEKMIGSSLAVPLQAK</sequence>
<dbReference type="VEuPathDB" id="CryptoDB:Cvel_14720"/>
<keyword evidence="8" id="KW-0210">Decarboxylase</keyword>
<evidence type="ECO:0000256" key="1">
    <source>
        <dbReference type="ARBA" id="ARBA00004514"/>
    </source>
</evidence>
<dbReference type="Pfam" id="PF01208">
    <property type="entry name" value="URO-D"/>
    <property type="match status" value="1"/>
</dbReference>
<feature type="chain" id="PRO_5002565007" description="Uroporphyrinogen decarboxylase" evidence="15">
    <location>
        <begin position="23"/>
        <end position="436"/>
    </location>
</feature>
<proteinExistence type="inferred from homology"/>
<evidence type="ECO:0000256" key="15">
    <source>
        <dbReference type="SAM" id="SignalP"/>
    </source>
</evidence>
<keyword evidence="15" id="KW-0732">Signal</keyword>
<evidence type="ECO:0000256" key="9">
    <source>
        <dbReference type="ARBA" id="ARBA00023239"/>
    </source>
</evidence>
<dbReference type="GO" id="GO:0006782">
    <property type="term" value="P:protoporphyrinogen IX biosynthetic process"/>
    <property type="evidence" value="ECO:0007669"/>
    <property type="project" value="UniProtKB-UniPathway"/>
</dbReference>
<comment type="similarity">
    <text evidence="3">Belongs to the uroporphyrinogen decarboxylase family.</text>
</comment>
<feature type="compositionally biased region" description="Polar residues" evidence="14">
    <location>
        <begin position="42"/>
        <end position="53"/>
    </location>
</feature>
<dbReference type="InterPro" id="IPR038071">
    <property type="entry name" value="UROD/MetE-like_sf"/>
</dbReference>
<evidence type="ECO:0000256" key="6">
    <source>
        <dbReference type="ARBA" id="ARBA00014308"/>
    </source>
</evidence>
<dbReference type="AlphaFoldDB" id="A0A0G4F295"/>
<dbReference type="SUPFAM" id="SSF51726">
    <property type="entry name" value="UROD/MetE-like"/>
    <property type="match status" value="1"/>
</dbReference>
<gene>
    <name evidence="17" type="ORF">Cvel_14720</name>
</gene>
<dbReference type="EC" id="4.1.1.37" evidence="5"/>
<dbReference type="Gene3D" id="3.20.20.210">
    <property type="match status" value="1"/>
</dbReference>
<keyword evidence="9" id="KW-0456">Lyase</keyword>
<dbReference type="PhylomeDB" id="A0A0G4F295"/>
<dbReference type="EMBL" id="CDMZ01000064">
    <property type="protein sequence ID" value="CEM05751.1"/>
    <property type="molecule type" value="Genomic_DNA"/>
</dbReference>
<dbReference type="UniPathway" id="UPA00251">
    <property type="reaction ID" value="UER00321"/>
</dbReference>
<protein>
    <recommendedName>
        <fullName evidence="6">Uroporphyrinogen decarboxylase</fullName>
        <ecNumber evidence="5">4.1.1.37</ecNumber>
    </recommendedName>
</protein>
<accession>A0A0G4F295</accession>
<comment type="subunit">
    <text evidence="4">Homodimer.</text>
</comment>
<evidence type="ECO:0000256" key="13">
    <source>
        <dbReference type="ARBA" id="ARBA00048411"/>
    </source>
</evidence>
<dbReference type="NCBIfam" id="TIGR01464">
    <property type="entry name" value="hemE"/>
    <property type="match status" value="1"/>
</dbReference>
<keyword evidence="7" id="KW-0963">Cytoplasm</keyword>
<evidence type="ECO:0000256" key="8">
    <source>
        <dbReference type="ARBA" id="ARBA00022793"/>
    </source>
</evidence>
<comment type="pathway">
    <text evidence="2">Porphyrin-containing compound metabolism; protoporphyrin-IX biosynthesis; coproporphyrinogen-III from 5-aminolevulinate: step 4/4.</text>
</comment>
<comment type="catalytic activity">
    <reaction evidence="12">
        <text>uroporphyrinogen I + 4 H(+) = coproporphyrinogen I + 4 CO2</text>
        <dbReference type="Rhea" id="RHEA:31239"/>
        <dbReference type="ChEBI" id="CHEBI:15378"/>
        <dbReference type="ChEBI" id="CHEBI:16526"/>
        <dbReference type="ChEBI" id="CHEBI:62626"/>
        <dbReference type="ChEBI" id="CHEBI:62631"/>
    </reaction>
    <physiologicalReaction direction="left-to-right" evidence="12">
        <dbReference type="Rhea" id="RHEA:31240"/>
    </physiologicalReaction>
</comment>
<dbReference type="GO" id="GO:0004853">
    <property type="term" value="F:uroporphyrinogen decarboxylase activity"/>
    <property type="evidence" value="ECO:0007669"/>
    <property type="project" value="UniProtKB-EC"/>
</dbReference>
<evidence type="ECO:0000313" key="17">
    <source>
        <dbReference type="EMBL" id="CEM05751.1"/>
    </source>
</evidence>
<feature type="domain" description="Uroporphyrinogen decarboxylase (URO-D)" evidence="16">
    <location>
        <begin position="58"/>
        <end position="419"/>
    </location>
</feature>
<feature type="signal peptide" evidence="15">
    <location>
        <begin position="1"/>
        <end position="22"/>
    </location>
</feature>
<comment type="subcellular location">
    <subcellularLocation>
        <location evidence="1">Cytoplasm</location>
        <location evidence="1">Cytosol</location>
    </subcellularLocation>
</comment>
<evidence type="ECO:0000256" key="2">
    <source>
        <dbReference type="ARBA" id="ARBA00004804"/>
    </source>
</evidence>
<evidence type="ECO:0000256" key="5">
    <source>
        <dbReference type="ARBA" id="ARBA00012288"/>
    </source>
</evidence>
<evidence type="ECO:0000256" key="7">
    <source>
        <dbReference type="ARBA" id="ARBA00022490"/>
    </source>
</evidence>
<dbReference type="GO" id="GO:0005829">
    <property type="term" value="C:cytosol"/>
    <property type="evidence" value="ECO:0007669"/>
    <property type="project" value="UniProtKB-SubCell"/>
</dbReference>
<dbReference type="InterPro" id="IPR000257">
    <property type="entry name" value="Uroporphyrinogen_deCOase"/>
</dbReference>
<evidence type="ECO:0000256" key="11">
    <source>
        <dbReference type="ARBA" id="ARBA00045708"/>
    </source>
</evidence>
<reference evidence="17" key="1">
    <citation type="submission" date="2014-11" db="EMBL/GenBank/DDBJ databases">
        <authorList>
            <person name="Otto D Thomas"/>
            <person name="Naeem Raeece"/>
        </authorList>
    </citation>
    <scope>NUCLEOTIDE SEQUENCE</scope>
</reference>
<evidence type="ECO:0000256" key="4">
    <source>
        <dbReference type="ARBA" id="ARBA00011738"/>
    </source>
</evidence>
<name>A0A0G4F295_9ALVE</name>
<feature type="region of interest" description="Disordered" evidence="14">
    <location>
        <begin position="32"/>
        <end position="53"/>
    </location>
</feature>
<evidence type="ECO:0000256" key="3">
    <source>
        <dbReference type="ARBA" id="ARBA00009935"/>
    </source>
</evidence>
<dbReference type="FunFam" id="3.20.20.210:FF:000008">
    <property type="entry name" value="Uroporphyrinogen decarboxylase"/>
    <property type="match status" value="1"/>
</dbReference>